<dbReference type="Pfam" id="PF06511">
    <property type="entry name" value="T3SS_TC"/>
    <property type="match status" value="1"/>
</dbReference>
<keyword evidence="4" id="KW-0964">Secreted</keyword>
<organism evidence="9 10">
    <name type="scientific">Chromobacterium subtsugae</name>
    <dbReference type="NCBI Taxonomy" id="251747"/>
    <lineage>
        <taxon>Bacteria</taxon>
        <taxon>Pseudomonadati</taxon>
        <taxon>Pseudomonadota</taxon>
        <taxon>Betaproteobacteria</taxon>
        <taxon>Neisseriales</taxon>
        <taxon>Chromobacteriaceae</taxon>
        <taxon>Chromobacterium</taxon>
    </lineage>
</organism>
<dbReference type="NCBIfam" id="TIGR02553">
    <property type="entry name" value="SipD_IpaD_SspD"/>
    <property type="match status" value="1"/>
</dbReference>
<dbReference type="SUPFAM" id="SSF140693">
    <property type="entry name" value="IpaD-like"/>
    <property type="match status" value="1"/>
</dbReference>
<evidence type="ECO:0000256" key="3">
    <source>
        <dbReference type="ARBA" id="ARBA00018825"/>
    </source>
</evidence>
<dbReference type="RefSeq" id="WP_052257899.1">
    <property type="nucleotide sequence ID" value="NZ_CP142381.1"/>
</dbReference>
<dbReference type="GeneID" id="89686088"/>
<gene>
    <name evidence="9" type="primary">sctA</name>
    <name evidence="9" type="ORF">KIF53_13095</name>
</gene>
<reference evidence="9 10" key="1">
    <citation type="submission" date="2021-05" db="EMBL/GenBank/DDBJ databases">
        <title>Draft Whole Genome Sequencing Of Biosensor Chromobacterium violaceum Strain CV026 Reveals A Regulatory RNA In Chromobacterium violaceum Phenotype Regulatory Network.</title>
        <authorList>
            <person name="Hong K.W."/>
            <person name="Chan K.G."/>
            <person name="Chang C.-Y."/>
        </authorList>
    </citation>
    <scope>NUCLEOTIDE SEQUENCE [LARGE SCALE GENOMIC DNA]</scope>
    <source>
        <strain evidence="9 10">ATCC 31532</strain>
    </source>
</reference>
<evidence type="ECO:0000313" key="10">
    <source>
        <dbReference type="Proteomes" id="UP000711178"/>
    </source>
</evidence>
<accession>A0ABS7FF15</accession>
<evidence type="ECO:0000256" key="6">
    <source>
        <dbReference type="ARBA" id="ARBA00023054"/>
    </source>
</evidence>
<protein>
    <recommendedName>
        <fullName evidence="3">Translocator protein BipD</fullName>
    </recommendedName>
</protein>
<dbReference type="InterPro" id="IPR009483">
    <property type="entry name" value="IpaD/BipD/SipD"/>
</dbReference>
<dbReference type="EMBL" id="JAHDTB010000010">
    <property type="protein sequence ID" value="MBW8288566.1"/>
    <property type="molecule type" value="Genomic_DNA"/>
</dbReference>
<dbReference type="Proteomes" id="UP000711178">
    <property type="component" value="Unassembled WGS sequence"/>
</dbReference>
<keyword evidence="5" id="KW-0843">Virulence</keyword>
<feature type="region of interest" description="Disordered" evidence="8">
    <location>
        <begin position="16"/>
        <end position="42"/>
    </location>
</feature>
<evidence type="ECO:0000256" key="7">
    <source>
        <dbReference type="ARBA" id="ARBA00025541"/>
    </source>
</evidence>
<evidence type="ECO:0000256" key="1">
    <source>
        <dbReference type="ARBA" id="ARBA00004613"/>
    </source>
</evidence>
<sequence>MLDSLIRTPSIPLYSAARAQSEAPAAELQTAPPRGESAPLPPNAKLMQATLQSAKQLYAALQSQQRDAAAGRPPAGETQDRKALALHQLDGNLRGLSAAGYRLAPEAASAMAAENDAALDAAPQLLREQAPTLADHQMYPDSVLWDNIAKAIGGINDNYLGVYENVVGKYTAFYQAFSDILAKLGSLISSNDKGDKVTLEVGQLVTLLEKLKTDFSLPNSAAILFPKQGAKATEAQAKQWASELGLPDGCVKPLPGGGYGVVLDLGPITVMTTELNKLGSGKVELDNAKFQSWKAGFDAQEEKLKNTLQTLTQKYSNANSLFDNLVKVLSSTISSCLETAKSFLQI</sequence>
<keyword evidence="6" id="KW-0175">Coiled coil</keyword>
<dbReference type="Gene3D" id="1.20.1710.10">
    <property type="entry name" value="IpaD-like"/>
    <property type="match status" value="1"/>
</dbReference>
<dbReference type="InterPro" id="IPR036708">
    <property type="entry name" value="BipD-like_sf"/>
</dbReference>
<comment type="similarity">
    <text evidence="2">Belongs to the invasin protein D family.</text>
</comment>
<evidence type="ECO:0000256" key="2">
    <source>
        <dbReference type="ARBA" id="ARBA00007741"/>
    </source>
</evidence>
<evidence type="ECO:0000256" key="4">
    <source>
        <dbReference type="ARBA" id="ARBA00022525"/>
    </source>
</evidence>
<evidence type="ECO:0000256" key="8">
    <source>
        <dbReference type="SAM" id="MobiDB-lite"/>
    </source>
</evidence>
<feature type="compositionally biased region" description="Low complexity" evidence="8">
    <location>
        <begin position="16"/>
        <end position="27"/>
    </location>
</feature>
<name>A0ABS7FF15_9NEIS</name>
<proteinExistence type="inferred from homology"/>
<evidence type="ECO:0000256" key="5">
    <source>
        <dbReference type="ARBA" id="ARBA00023026"/>
    </source>
</evidence>
<comment type="caution">
    <text evidence="9">The sequence shown here is derived from an EMBL/GenBank/DDBJ whole genome shotgun (WGS) entry which is preliminary data.</text>
</comment>
<keyword evidence="10" id="KW-1185">Reference proteome</keyword>
<evidence type="ECO:0000313" key="9">
    <source>
        <dbReference type="EMBL" id="MBW8288566.1"/>
    </source>
</evidence>
<comment type="function">
    <text evidence="7">Required for invasion of epithelial cells, as well as for survival within host cells, escape from endocytic vesicles and subsequent actin-tail formation. Probably regulates the secretion of effectors BipB and BipC and their final integration into the target cell membrane.</text>
</comment>
<comment type="subcellular location">
    <subcellularLocation>
        <location evidence="1">Secreted</location>
    </subcellularLocation>
</comment>